<dbReference type="Proteomes" id="UP000277294">
    <property type="component" value="Unassembled WGS sequence"/>
</dbReference>
<evidence type="ECO:0000256" key="2">
    <source>
        <dbReference type="ARBA" id="ARBA00022679"/>
    </source>
</evidence>
<dbReference type="Pfam" id="PF01075">
    <property type="entry name" value="Glyco_transf_9"/>
    <property type="match status" value="1"/>
</dbReference>
<dbReference type="GO" id="GO:0008713">
    <property type="term" value="F:ADP-heptose-lipopolysaccharide heptosyltransferase activity"/>
    <property type="evidence" value="ECO:0007669"/>
    <property type="project" value="TreeGrafter"/>
</dbReference>
<evidence type="ECO:0000313" key="3">
    <source>
        <dbReference type="EMBL" id="VCU71167.1"/>
    </source>
</evidence>
<evidence type="ECO:0000313" key="4">
    <source>
        <dbReference type="Proteomes" id="UP000277294"/>
    </source>
</evidence>
<dbReference type="InterPro" id="IPR051199">
    <property type="entry name" value="LPS_LOS_Heptosyltrfase"/>
</dbReference>
<dbReference type="InterPro" id="IPR002201">
    <property type="entry name" value="Glyco_trans_9"/>
</dbReference>
<dbReference type="EMBL" id="UWPJ01000025">
    <property type="protein sequence ID" value="VCU71167.1"/>
    <property type="molecule type" value="Genomic_DNA"/>
</dbReference>
<organism evidence="3 4">
    <name type="scientific">Pigmentiphaga humi</name>
    <dbReference type="NCBI Taxonomy" id="2478468"/>
    <lineage>
        <taxon>Bacteria</taxon>
        <taxon>Pseudomonadati</taxon>
        <taxon>Pseudomonadota</taxon>
        <taxon>Betaproteobacteria</taxon>
        <taxon>Burkholderiales</taxon>
        <taxon>Alcaligenaceae</taxon>
        <taxon>Pigmentiphaga</taxon>
    </lineage>
</organism>
<dbReference type="CDD" id="cd03789">
    <property type="entry name" value="GT9_LPS_heptosyltransferase"/>
    <property type="match status" value="1"/>
</dbReference>
<dbReference type="OrthoDB" id="9781892at2"/>
<dbReference type="Gene3D" id="3.40.50.2000">
    <property type="entry name" value="Glycogen Phosphorylase B"/>
    <property type="match status" value="2"/>
</dbReference>
<proteinExistence type="predicted"/>
<keyword evidence="4" id="KW-1185">Reference proteome</keyword>
<dbReference type="AlphaFoldDB" id="A0A3P4B4E1"/>
<dbReference type="GO" id="GO:0005829">
    <property type="term" value="C:cytosol"/>
    <property type="evidence" value="ECO:0007669"/>
    <property type="project" value="TreeGrafter"/>
</dbReference>
<dbReference type="RefSeq" id="WP_160142314.1">
    <property type="nucleotide sequence ID" value="NZ_UWPJ01000025.1"/>
</dbReference>
<name>A0A3P4B4E1_9BURK</name>
<dbReference type="EC" id="2.-.-.-" evidence="3"/>
<dbReference type="PANTHER" id="PTHR30160:SF1">
    <property type="entry name" value="LIPOPOLYSACCHARIDE 1,2-N-ACETYLGLUCOSAMINETRANSFERASE-RELATED"/>
    <property type="match status" value="1"/>
</dbReference>
<dbReference type="SUPFAM" id="SSF53756">
    <property type="entry name" value="UDP-Glycosyltransferase/glycogen phosphorylase"/>
    <property type="match status" value="1"/>
</dbReference>
<evidence type="ECO:0000256" key="1">
    <source>
        <dbReference type="ARBA" id="ARBA00022676"/>
    </source>
</evidence>
<protein>
    <submittedName>
        <fullName evidence="3">Lipopolysaccharide core heptosyltransferase RfaQ</fullName>
        <ecNumber evidence="3">2.-.-.-</ecNumber>
    </submittedName>
</protein>
<reference evidence="3 4" key="1">
    <citation type="submission" date="2018-10" db="EMBL/GenBank/DDBJ databases">
        <authorList>
            <person name="Criscuolo A."/>
        </authorList>
    </citation>
    <scope>NUCLEOTIDE SEQUENCE [LARGE SCALE GENOMIC DNA]</scope>
    <source>
        <strain evidence="3">DnA1</strain>
    </source>
</reference>
<keyword evidence="2 3" id="KW-0808">Transferase</keyword>
<gene>
    <name evidence="3" type="primary">rfaQ_4</name>
    <name evidence="3" type="ORF">PIGHUM_03248</name>
</gene>
<accession>A0A3P4B4E1</accession>
<dbReference type="GO" id="GO:0009244">
    <property type="term" value="P:lipopolysaccharide core region biosynthetic process"/>
    <property type="evidence" value="ECO:0007669"/>
    <property type="project" value="TreeGrafter"/>
</dbReference>
<dbReference type="PANTHER" id="PTHR30160">
    <property type="entry name" value="TETRAACYLDISACCHARIDE 4'-KINASE-RELATED"/>
    <property type="match status" value="1"/>
</dbReference>
<keyword evidence="1" id="KW-0328">Glycosyltransferase</keyword>
<sequence length="385" mass="41985">MNAMLAAPPRQVLVIALRYLGDVLLTTALPHALRAHYPGCQIDMLVFRGTEGMLQNNPDIREVFTIAERPKREEMRAMLRRLWRRYDVALVPQPGDKPHLFGLTSARLRLGLVPPHASHAWWKRLSLRRPLLVDEQAHRIHENERVAALLGIASARTVVPPTAHTAVHAWPARLTGAGPAAAFDILRPFAIVHPSPRWHYKRWHAEGWRALVAALQHQGLQVLLSGGPGAAEAGYLDELMDGLDARERAGVLRIHGRLSLAELADLLRHASLYVGPDTATTHLAATCGTPTLALFGPTDPCQWGPSPAAGLDQPWLKSAPRQVRGNVVMLQHASKPCIPCRNEGCDRHHASRSACLDELPAGTVVAEALRLLPAPAADAATEAAV</sequence>